<gene>
    <name evidence="2" type="ORF">H0H81_011890</name>
</gene>
<accession>A0A9P7K3T8</accession>
<reference evidence="2" key="1">
    <citation type="submission" date="2021-02" db="EMBL/GenBank/DDBJ databases">
        <authorList>
            <person name="Nieuwenhuis M."/>
            <person name="Van De Peppel L.J.J."/>
        </authorList>
    </citation>
    <scope>NUCLEOTIDE SEQUENCE</scope>
    <source>
        <strain evidence="2">D49</strain>
    </source>
</reference>
<dbReference type="EMBL" id="JABCKI010006137">
    <property type="protein sequence ID" value="KAG5635265.1"/>
    <property type="molecule type" value="Genomic_DNA"/>
</dbReference>
<dbReference type="OrthoDB" id="10599305at2759"/>
<dbReference type="Proteomes" id="UP000717328">
    <property type="component" value="Unassembled WGS sequence"/>
</dbReference>
<comment type="caution">
    <text evidence="2">The sequence shown here is derived from an EMBL/GenBank/DDBJ whole genome shotgun (WGS) entry which is preliminary data.</text>
</comment>
<sequence length="285" mass="30313">MNPDAGNALLEAERMMEAFLKYCQRDDAQLRQWLAEYEDSWGTRMQELVTGRYSPNLSSQYPALLQQQPQQPAAQKQPSHPLPPPQQQQQQHRRLAEVRNPPISGARPSPHQHDSSFSRASSGSSSPTLLVGRPLEDLRLHNNPGPSKGNQTRGAPAPSHLKSSHSDTARGHPGPGSSGGSMGVGQGGINGVGVKREREQEGKGVSNAPHARRAVHDAGIDLILQDAGNGGRSGENGGAYGQSRGAGSSGDGPQSLPSLKSVGLLAVQHQVTMPVGLQWLANESR</sequence>
<evidence type="ECO:0000313" key="2">
    <source>
        <dbReference type="EMBL" id="KAG5635265.1"/>
    </source>
</evidence>
<proteinExistence type="predicted"/>
<feature type="compositionally biased region" description="Polar residues" evidence="1">
    <location>
        <begin position="144"/>
        <end position="153"/>
    </location>
</feature>
<feature type="region of interest" description="Disordered" evidence="1">
    <location>
        <begin position="66"/>
        <end position="191"/>
    </location>
</feature>
<feature type="region of interest" description="Disordered" evidence="1">
    <location>
        <begin position="225"/>
        <end position="258"/>
    </location>
</feature>
<evidence type="ECO:0000256" key="1">
    <source>
        <dbReference type="SAM" id="MobiDB-lite"/>
    </source>
</evidence>
<protein>
    <submittedName>
        <fullName evidence="2">Uncharacterized protein</fullName>
    </submittedName>
</protein>
<organism evidence="2 3">
    <name type="scientific">Sphagnurus paluster</name>
    <dbReference type="NCBI Taxonomy" id="117069"/>
    <lineage>
        <taxon>Eukaryota</taxon>
        <taxon>Fungi</taxon>
        <taxon>Dikarya</taxon>
        <taxon>Basidiomycota</taxon>
        <taxon>Agaricomycotina</taxon>
        <taxon>Agaricomycetes</taxon>
        <taxon>Agaricomycetidae</taxon>
        <taxon>Agaricales</taxon>
        <taxon>Tricholomatineae</taxon>
        <taxon>Lyophyllaceae</taxon>
        <taxon>Sphagnurus</taxon>
    </lineage>
</organism>
<feature type="compositionally biased region" description="Gly residues" evidence="1">
    <location>
        <begin position="173"/>
        <end position="191"/>
    </location>
</feature>
<feature type="compositionally biased region" description="Gly residues" evidence="1">
    <location>
        <begin position="228"/>
        <end position="240"/>
    </location>
</feature>
<reference evidence="2" key="2">
    <citation type="submission" date="2021-10" db="EMBL/GenBank/DDBJ databases">
        <title>Phylogenomics reveals ancestral predisposition of the termite-cultivated fungus Termitomyces towards a domesticated lifestyle.</title>
        <authorList>
            <person name="Auxier B."/>
            <person name="Grum-Grzhimaylo A."/>
            <person name="Cardenas M.E."/>
            <person name="Lodge J.D."/>
            <person name="Laessoe T."/>
            <person name="Pedersen O."/>
            <person name="Smith M.E."/>
            <person name="Kuyper T.W."/>
            <person name="Franco-Molano E.A."/>
            <person name="Baroni T.J."/>
            <person name="Aanen D.K."/>
        </authorList>
    </citation>
    <scope>NUCLEOTIDE SEQUENCE</scope>
    <source>
        <strain evidence="2">D49</strain>
    </source>
</reference>
<evidence type="ECO:0000313" key="3">
    <source>
        <dbReference type="Proteomes" id="UP000717328"/>
    </source>
</evidence>
<feature type="compositionally biased region" description="Low complexity" evidence="1">
    <location>
        <begin position="117"/>
        <end position="126"/>
    </location>
</feature>
<dbReference type="AlphaFoldDB" id="A0A9P7K3T8"/>
<name>A0A9P7K3T8_9AGAR</name>
<keyword evidence="3" id="KW-1185">Reference proteome</keyword>
<feature type="compositionally biased region" description="Low complexity" evidence="1">
    <location>
        <begin position="66"/>
        <end position="79"/>
    </location>
</feature>